<dbReference type="EC" id="3.2.1.23" evidence="3"/>
<dbReference type="GO" id="GO:0004565">
    <property type="term" value="F:beta-galactosidase activity"/>
    <property type="evidence" value="ECO:0007669"/>
    <property type="project" value="UniProtKB-EC"/>
</dbReference>
<dbReference type="InterPro" id="IPR006103">
    <property type="entry name" value="Glyco_hydro_2_cat"/>
</dbReference>
<dbReference type="SMART" id="SM01038">
    <property type="entry name" value="Bgal_small_N"/>
    <property type="match status" value="1"/>
</dbReference>
<dbReference type="AlphaFoldDB" id="A0A9E2S564"/>
<dbReference type="PANTHER" id="PTHR46323:SF2">
    <property type="entry name" value="BETA-GALACTOSIDASE"/>
    <property type="match status" value="1"/>
</dbReference>
<evidence type="ECO:0000256" key="5">
    <source>
        <dbReference type="ARBA" id="ARBA00023295"/>
    </source>
</evidence>
<dbReference type="InterPro" id="IPR023232">
    <property type="entry name" value="Glyco_hydro_2_AS"/>
</dbReference>
<feature type="chain" id="PRO_5038681228" description="beta-galactosidase" evidence="6">
    <location>
        <begin position="28"/>
        <end position="1061"/>
    </location>
</feature>
<comment type="catalytic activity">
    <reaction evidence="1">
        <text>Hydrolysis of terminal non-reducing beta-D-galactose residues in beta-D-galactosides.</text>
        <dbReference type="EC" id="3.2.1.23"/>
    </reaction>
</comment>
<dbReference type="Pfam" id="PF02929">
    <property type="entry name" value="Bgal_small_N"/>
    <property type="match status" value="1"/>
</dbReference>
<comment type="caution">
    <text evidence="8">The sequence shown here is derived from an EMBL/GenBank/DDBJ whole genome shotgun (WGS) entry which is preliminary data.</text>
</comment>
<sequence length="1061" mass="119723">MSVVSRFLCIILFSALSVTVSTTDVLAQAPPPTLRPGIDYPAELENPECLGINKEPWHATLMPYANLQEALKANRRASSYALSLNGNWKFNWVPSPEKRPVDFYKPGFDVSQWKEIPVPSNWEVHGYGTPFYRNMGYTIQRDYPRVMTEPDKKYTAYIERNPVGSYRRDFVVPQNWNGRRIFITFDGVDCAFFIWVNGEKVGYSVNSRNAADFDLTKYVKPGKNTLAVEVYQYSSGTWLEDQDMWRLHGIFRNVTLWSSPQVHIRDFFVKQDLDNNYKNATVEVVTKVKNFGDAGSKAQTFTATLYNASGKEVAKGSVAGKQLNAKEEQQLSIKFSVNNPAKWTAETPALYTVVLTGTGGEILSSKVGFRKIEIKGRIFTVNGVPIKLKGVNRHEHWSDVGHAITEEQMIRDLQVIKQGNCNHIRTCHYSDDPRWYELCDEWGIWLVAEANVESHGYDGKFDEEPTIKSAIIDRNVANVENFKNHPSVIIWSLGNECGGVGSNFVEAMHTIKKIDSSRPVHYERFGVGAKNPADLDGRMYGTPDAFTAVAKNKELTKPFYICEFAHAMFNSMGSLSEYSEEFDKNPEIVGGAIWEFQDQALWNKRNPAHPILAYGGGFGEFPNNDYFIHKGVISYDRATTGTHVKPHYPEVKKAFQWISTTMIDTASGTIAIKNKYQFISLDGFAARWQLTENGQVISSGNLLLPQVAPFGETKITVPYKTTFKPKASAAYFLRVSYVQKNKTLWADKYFEVASEQFELPATEAPAVDYVAKNVSLTKTDSSIIVEGTGFMITFDKRTGALSQITRGTEKLLAPDGYSKLILWRTPHRNDDNWAFDAWKKFGLNDLKFSLVGIKTETVSTASVRITSTVKAEGKEGFVAYHTAAYLVDGRGVVNVDNNVQFEGPRINLARIGVRFLFNKQLDRLNYFGRGPWENYADRKTSADVGKYFIKVDDQYEYEKPMEHGNREDVRWAKLEGIGLAPLMVKADEHLMQISALPYTDEQMFPVEYKIDLPASTSTAFTISTKTLGVGSRSCGPKPLEKYLVWSDSTNFSYTLELFSTK</sequence>
<keyword evidence="9" id="KW-1185">Reference proteome</keyword>
<dbReference type="PANTHER" id="PTHR46323">
    <property type="entry name" value="BETA-GALACTOSIDASE"/>
    <property type="match status" value="1"/>
</dbReference>
<dbReference type="Proteomes" id="UP000812270">
    <property type="component" value="Unassembled WGS sequence"/>
</dbReference>
<name>A0A9E2S564_9BACT</name>
<reference evidence="8" key="1">
    <citation type="submission" date="2021-06" db="EMBL/GenBank/DDBJ databases">
        <authorList>
            <person name="Huq M.A."/>
        </authorList>
    </citation>
    <scope>NUCLEOTIDE SEQUENCE</scope>
    <source>
        <strain evidence="8">MAH-26</strain>
    </source>
</reference>
<evidence type="ECO:0000256" key="6">
    <source>
        <dbReference type="SAM" id="SignalP"/>
    </source>
</evidence>
<dbReference type="InterPro" id="IPR004199">
    <property type="entry name" value="B-gal_small/dom_5"/>
</dbReference>
<evidence type="ECO:0000313" key="9">
    <source>
        <dbReference type="Proteomes" id="UP000812270"/>
    </source>
</evidence>
<dbReference type="InterPro" id="IPR006102">
    <property type="entry name" value="Ig-like_GH2"/>
</dbReference>
<feature type="signal peptide" evidence="6">
    <location>
        <begin position="1"/>
        <end position="27"/>
    </location>
</feature>
<protein>
    <recommendedName>
        <fullName evidence="3">beta-galactosidase</fullName>
        <ecNumber evidence="3">3.2.1.23</ecNumber>
    </recommendedName>
</protein>
<evidence type="ECO:0000256" key="4">
    <source>
        <dbReference type="ARBA" id="ARBA00022801"/>
    </source>
</evidence>
<accession>A0A9E2S564</accession>
<proteinExistence type="inferred from homology"/>
<keyword evidence="6" id="KW-0732">Signal</keyword>
<dbReference type="RefSeq" id="WP_217789490.1">
    <property type="nucleotide sequence ID" value="NZ_JAHSPG010000001.1"/>
</dbReference>
<evidence type="ECO:0000259" key="7">
    <source>
        <dbReference type="SMART" id="SM01038"/>
    </source>
</evidence>
<dbReference type="EMBL" id="JAHSPG010000001">
    <property type="protein sequence ID" value="MBV4355946.1"/>
    <property type="molecule type" value="Genomic_DNA"/>
</dbReference>
<dbReference type="Pfam" id="PF02836">
    <property type="entry name" value="Glyco_hydro_2_C"/>
    <property type="match status" value="1"/>
</dbReference>
<feature type="domain" description="Beta galactosidase small chain/" evidence="7">
    <location>
        <begin position="784"/>
        <end position="1056"/>
    </location>
</feature>
<dbReference type="InterPro" id="IPR006104">
    <property type="entry name" value="Glyco_hydro_2_N"/>
</dbReference>
<keyword evidence="4" id="KW-0378">Hydrolase</keyword>
<evidence type="ECO:0000256" key="2">
    <source>
        <dbReference type="ARBA" id="ARBA00007401"/>
    </source>
</evidence>
<dbReference type="PROSITE" id="PS00608">
    <property type="entry name" value="GLYCOSYL_HYDROL_F2_2"/>
    <property type="match status" value="1"/>
</dbReference>
<dbReference type="GO" id="GO:0005990">
    <property type="term" value="P:lactose catabolic process"/>
    <property type="evidence" value="ECO:0007669"/>
    <property type="project" value="TreeGrafter"/>
</dbReference>
<evidence type="ECO:0000256" key="3">
    <source>
        <dbReference type="ARBA" id="ARBA00012756"/>
    </source>
</evidence>
<dbReference type="Pfam" id="PF16353">
    <property type="entry name" value="LacZ_4"/>
    <property type="match status" value="1"/>
</dbReference>
<dbReference type="InterPro" id="IPR050347">
    <property type="entry name" value="Bact_Beta-galactosidase"/>
</dbReference>
<evidence type="ECO:0000313" key="8">
    <source>
        <dbReference type="EMBL" id="MBV4355946.1"/>
    </source>
</evidence>
<dbReference type="Pfam" id="PF02837">
    <property type="entry name" value="Glyco_hydro_2_N"/>
    <property type="match status" value="1"/>
</dbReference>
<comment type="similarity">
    <text evidence="2">Belongs to the glycosyl hydrolase 2 family.</text>
</comment>
<keyword evidence="5" id="KW-0326">Glycosidase</keyword>
<dbReference type="Pfam" id="PF00703">
    <property type="entry name" value="Glyco_hydro_2"/>
    <property type="match status" value="1"/>
</dbReference>
<evidence type="ECO:0000256" key="1">
    <source>
        <dbReference type="ARBA" id="ARBA00001412"/>
    </source>
</evidence>
<organism evidence="8 9">
    <name type="scientific">Pinibacter aurantiacus</name>
    <dbReference type="NCBI Taxonomy" id="2851599"/>
    <lineage>
        <taxon>Bacteria</taxon>
        <taxon>Pseudomonadati</taxon>
        <taxon>Bacteroidota</taxon>
        <taxon>Chitinophagia</taxon>
        <taxon>Chitinophagales</taxon>
        <taxon>Chitinophagaceae</taxon>
        <taxon>Pinibacter</taxon>
    </lineage>
</organism>
<dbReference type="GO" id="GO:0009341">
    <property type="term" value="C:beta-galactosidase complex"/>
    <property type="evidence" value="ECO:0007669"/>
    <property type="project" value="InterPro"/>
</dbReference>
<gene>
    <name evidence="8" type="ORF">KTO63_02220</name>
</gene>
<dbReference type="InterPro" id="IPR032312">
    <property type="entry name" value="LacZ_4"/>
</dbReference>